<dbReference type="Proteomes" id="UP000000331">
    <property type="component" value="Segment"/>
</dbReference>
<dbReference type="RefSeq" id="YP_004301494.1">
    <property type="nucleotide sequence ID" value="NC_015253.1"/>
</dbReference>
<accession>D9J0V7</accession>
<dbReference type="OrthoDB" id="7989at10239"/>
<dbReference type="EMBL" id="HM242243">
    <property type="protein sequence ID" value="ADJ53195.1"/>
    <property type="molecule type" value="Genomic_DNA"/>
</dbReference>
<organism evidence="1 2">
    <name type="scientific">Brochothrix phage A9</name>
    <dbReference type="NCBI Taxonomy" id="857312"/>
    <lineage>
        <taxon>Viruses</taxon>
        <taxon>Duplodnaviria</taxon>
        <taxon>Heunggongvirae</taxon>
        <taxon>Uroviricota</taxon>
        <taxon>Caudoviricetes</taxon>
        <taxon>Herelleviridae</taxon>
        <taxon>Klumppvirus</taxon>
        <taxon>Klumppvirus A9</taxon>
    </lineage>
</organism>
<sequence length="238" mass="26735">MVQRMTEKDKSYEIDIKGLVLDHPHLFGNIGSSEVVFEKAISKYSVIADCLIFSSNLGVIGVEIKTGRDSTRRLNKQLFAYEKICDFVYVFCHETKVAGVEKILDNHNHPDVGLITYAEYSGETQFGKIRDSNTSTHYDARELLNVLWKTELLRIARSASLTTHQLANMDKSLVVSVPRHAMQYVPQSLRGNLSKRAIIDYIMGLFGPLGATQIVVDMYIEGTHDPAKLIKTYHIGGV</sequence>
<proteinExistence type="predicted"/>
<reference evidence="1 2" key="1">
    <citation type="journal article" date="2010" name="J. Bacteriol.">
        <title>Brochothrix thermosphacta bacteriophages feature heterogeneous and highly mosaic genomes and utilize unique prophage insertion sites.</title>
        <authorList>
            <person name="Kilcher S."/>
            <person name="Loessner M.J."/>
            <person name="Klumpp J."/>
        </authorList>
    </citation>
    <scope>NUCLEOTIDE SEQUENCE [LARGE SCALE GENOMIC DNA]</scope>
</reference>
<keyword evidence="2" id="KW-1185">Reference proteome</keyword>
<dbReference type="InterPro" id="IPR047729">
    <property type="entry name" value="Sce7726-like"/>
</dbReference>
<dbReference type="KEGG" id="vg:10359191"/>
<evidence type="ECO:0000313" key="1">
    <source>
        <dbReference type="EMBL" id="ADJ53195.1"/>
    </source>
</evidence>
<dbReference type="GeneID" id="10359191"/>
<dbReference type="NCBIfam" id="NF033832">
    <property type="entry name" value="sce7726_fam"/>
    <property type="match status" value="1"/>
</dbReference>
<evidence type="ECO:0000313" key="2">
    <source>
        <dbReference type="Proteomes" id="UP000000331"/>
    </source>
</evidence>
<name>D9J0V7_9CAUD</name>
<protein>
    <submittedName>
        <fullName evidence="1">Gp160</fullName>
    </submittedName>
</protein>